<evidence type="ECO:0000313" key="4">
    <source>
        <dbReference type="Proteomes" id="UP000314294"/>
    </source>
</evidence>
<comment type="caution">
    <text evidence="3">The sequence shown here is derived from an EMBL/GenBank/DDBJ whole genome shotgun (WGS) entry which is preliminary data.</text>
</comment>
<evidence type="ECO:0000256" key="1">
    <source>
        <dbReference type="SAM" id="Coils"/>
    </source>
</evidence>
<reference evidence="3 4" key="1">
    <citation type="submission" date="2019-03" db="EMBL/GenBank/DDBJ databases">
        <title>First draft genome of Liparis tanakae, snailfish: a comprehensive survey of snailfish specific genes.</title>
        <authorList>
            <person name="Kim W."/>
            <person name="Song I."/>
            <person name="Jeong J.-H."/>
            <person name="Kim D."/>
            <person name="Kim S."/>
            <person name="Ryu S."/>
            <person name="Song J.Y."/>
            <person name="Lee S.K."/>
        </authorList>
    </citation>
    <scope>NUCLEOTIDE SEQUENCE [LARGE SCALE GENOMIC DNA]</scope>
    <source>
        <tissue evidence="3">Muscle</tissue>
    </source>
</reference>
<evidence type="ECO:0000313" key="3">
    <source>
        <dbReference type="EMBL" id="TNN38151.1"/>
    </source>
</evidence>
<protein>
    <submittedName>
        <fullName evidence="3">Uncharacterized protein</fullName>
    </submittedName>
</protein>
<proteinExistence type="predicted"/>
<accession>A0A4Z2FB84</accession>
<evidence type="ECO:0000256" key="2">
    <source>
        <dbReference type="SAM" id="MobiDB-lite"/>
    </source>
</evidence>
<feature type="coiled-coil region" evidence="1">
    <location>
        <begin position="277"/>
        <end position="304"/>
    </location>
</feature>
<feature type="region of interest" description="Disordered" evidence="2">
    <location>
        <begin position="90"/>
        <end position="193"/>
    </location>
</feature>
<keyword evidence="1" id="KW-0175">Coiled coil</keyword>
<dbReference type="AlphaFoldDB" id="A0A4Z2FB84"/>
<gene>
    <name evidence="3" type="ORF">EYF80_051689</name>
</gene>
<sequence length="362" mass="38755">MVTTGPMGRPRARSAEATSCPVLSQSSESWPGGSGSAGCTRRCSYTGGGAPLHPDTPPAERQTGQCSATPGHTACRETDRSVLRYTRTHRLQRDRRVSALLHPDTPPAERQTGQCSATPGHTACRETDGSVLRYTRTHRLQRDRQTSDVGRAQRSKVTLYESIRGPREGQQASPRRRSNNTTCLSPGPRGADALASDTCQVGDVVEALQFRHAAAQEEGEQVDEEAGVLTDGQTTPLKLLGLGGLLDSFADDDEEVLGQNEGDALPLVPELLLLVIQEVTEVDVEKLEEEEEDQEEEEDESGRVCIVGVRGGAAHLAVLLQHDVGVVSVSDAQDEGGHAVACTGPREQVDGPVVPERQTGDM</sequence>
<feature type="region of interest" description="Disordered" evidence="2">
    <location>
        <begin position="1"/>
        <end position="74"/>
    </location>
</feature>
<name>A0A4Z2FB84_9TELE</name>
<organism evidence="3 4">
    <name type="scientific">Liparis tanakae</name>
    <name type="common">Tanaka's snailfish</name>
    <dbReference type="NCBI Taxonomy" id="230148"/>
    <lineage>
        <taxon>Eukaryota</taxon>
        <taxon>Metazoa</taxon>
        <taxon>Chordata</taxon>
        <taxon>Craniata</taxon>
        <taxon>Vertebrata</taxon>
        <taxon>Euteleostomi</taxon>
        <taxon>Actinopterygii</taxon>
        <taxon>Neopterygii</taxon>
        <taxon>Teleostei</taxon>
        <taxon>Neoteleostei</taxon>
        <taxon>Acanthomorphata</taxon>
        <taxon>Eupercaria</taxon>
        <taxon>Perciformes</taxon>
        <taxon>Cottioidei</taxon>
        <taxon>Cottales</taxon>
        <taxon>Liparidae</taxon>
        <taxon>Liparis</taxon>
    </lineage>
</organism>
<dbReference type="Proteomes" id="UP000314294">
    <property type="component" value="Unassembled WGS sequence"/>
</dbReference>
<keyword evidence="4" id="KW-1185">Reference proteome</keyword>
<dbReference type="EMBL" id="SRLO01001400">
    <property type="protein sequence ID" value="TNN38151.1"/>
    <property type="molecule type" value="Genomic_DNA"/>
</dbReference>